<dbReference type="Pfam" id="PF01420">
    <property type="entry name" value="Methylase_S"/>
    <property type="match status" value="2"/>
</dbReference>
<accession>A0A7G5GWA4</accession>
<dbReference type="RefSeq" id="WP_182460433.1">
    <property type="nucleotide sequence ID" value="NZ_CP059732.1"/>
</dbReference>
<dbReference type="EMBL" id="CP059732">
    <property type="protein sequence ID" value="QMW03146.1"/>
    <property type="molecule type" value="Genomic_DNA"/>
</dbReference>
<dbReference type="InterPro" id="IPR052021">
    <property type="entry name" value="Type-I_RS_S_subunit"/>
</dbReference>
<feature type="domain" description="Type I restriction modification DNA specificity" evidence="4">
    <location>
        <begin position="227"/>
        <end position="402"/>
    </location>
</feature>
<dbReference type="Gene3D" id="1.10.287.1120">
    <property type="entry name" value="Bipartite methylase S protein"/>
    <property type="match status" value="1"/>
</dbReference>
<keyword evidence="6" id="KW-1185">Reference proteome</keyword>
<keyword evidence="5" id="KW-0255">Endonuclease</keyword>
<sequence>MSEENKVIPELRFPEFKDEGEWEEKTLDEVATFLKGKGISKSDIVEKGILPCIRYGQLYTHYKETINEVISYTNAPAEDLILSQINDVIIPSSGETKEDIATASCVMKAGIALGGDLNIIRSNTDGIFLSYYLSNAKKKEISKMAQGISVVHLYSSQLKNLKIQIPSKAEQQKIASCLSSLDVIITAHSQKLELLKEHKKSLMQNLFPQEGETVPQYRFPEFVNDGDWKEKKLGELSEIGRGKSKHRPRDATFLYGGKYPFVQTGDIKKAALYLTEYNQTYSEEGLKQSKLWNEGTLCITIAANIAETAILKIKACFPDSIIGLVPNNDVADGLFIKYLFDEYKSQIQNLSQGVAQDNLNQEKLLQIKFLFPTLSEQKKIASCLSSLDELIAAQADKIDQLKLHKKGLMQALFPKMDE</sequence>
<dbReference type="SUPFAM" id="SSF116734">
    <property type="entry name" value="DNA methylase specificity domain"/>
    <property type="match status" value="2"/>
</dbReference>
<evidence type="ECO:0000256" key="1">
    <source>
        <dbReference type="ARBA" id="ARBA00010923"/>
    </source>
</evidence>
<dbReference type="REBASE" id="440501">
    <property type="entry name" value="S1.Ssp0136ORF35600P"/>
</dbReference>
<evidence type="ECO:0000256" key="2">
    <source>
        <dbReference type="ARBA" id="ARBA00022747"/>
    </source>
</evidence>
<comment type="similarity">
    <text evidence="1">Belongs to the type-I restriction system S methylase family.</text>
</comment>
<keyword evidence="2" id="KW-0680">Restriction system</keyword>
<evidence type="ECO:0000256" key="3">
    <source>
        <dbReference type="ARBA" id="ARBA00023125"/>
    </source>
</evidence>
<dbReference type="PANTHER" id="PTHR30408:SF12">
    <property type="entry name" value="TYPE I RESTRICTION ENZYME MJAVIII SPECIFICITY SUBUNIT"/>
    <property type="match status" value="1"/>
</dbReference>
<dbReference type="KEGG" id="sfol:H3H32_35610"/>
<dbReference type="CDD" id="cd17282">
    <property type="entry name" value="RMtype1_S_Eco16444ORF1681_TRD1-CR1_like"/>
    <property type="match status" value="1"/>
</dbReference>
<keyword evidence="5" id="KW-0540">Nuclease</keyword>
<proteinExistence type="inferred from homology"/>
<dbReference type="Gene3D" id="3.90.220.20">
    <property type="entry name" value="DNA methylase specificity domains"/>
    <property type="match status" value="2"/>
</dbReference>
<dbReference type="InterPro" id="IPR000055">
    <property type="entry name" value="Restrct_endonuc_typeI_TRD"/>
</dbReference>
<feature type="domain" description="Type I restriction modification DNA specificity" evidence="4">
    <location>
        <begin position="21"/>
        <end position="196"/>
    </location>
</feature>
<name>A0A7G5GWA4_9BACT</name>
<protein>
    <submittedName>
        <fullName evidence="5">Restriction endonuclease subunit S</fullName>
    </submittedName>
</protein>
<reference evidence="5 6" key="1">
    <citation type="submission" date="2020-07" db="EMBL/GenBank/DDBJ databases">
        <title>Spirosoma foliorum sp. nov., isolated from the leaves on the Nejang mountain Korea, Republic of.</title>
        <authorList>
            <person name="Ho H."/>
            <person name="Lee Y.-J."/>
            <person name="Nurcahyanto D.-A."/>
            <person name="Kim S.-G."/>
        </authorList>
    </citation>
    <scope>NUCLEOTIDE SEQUENCE [LARGE SCALE GENOMIC DNA]</scope>
    <source>
        <strain evidence="5 6">PL0136</strain>
    </source>
</reference>
<dbReference type="AlphaFoldDB" id="A0A7G5GWA4"/>
<dbReference type="GO" id="GO:0009307">
    <property type="term" value="P:DNA restriction-modification system"/>
    <property type="evidence" value="ECO:0007669"/>
    <property type="project" value="UniProtKB-KW"/>
</dbReference>
<gene>
    <name evidence="5" type="ORF">H3H32_35610</name>
</gene>
<dbReference type="Proteomes" id="UP000515369">
    <property type="component" value="Chromosome"/>
</dbReference>
<dbReference type="GO" id="GO:0003677">
    <property type="term" value="F:DNA binding"/>
    <property type="evidence" value="ECO:0007669"/>
    <property type="project" value="UniProtKB-KW"/>
</dbReference>
<dbReference type="PANTHER" id="PTHR30408">
    <property type="entry name" value="TYPE-1 RESTRICTION ENZYME ECOKI SPECIFICITY PROTEIN"/>
    <property type="match status" value="1"/>
</dbReference>
<dbReference type="GO" id="GO:0004519">
    <property type="term" value="F:endonuclease activity"/>
    <property type="evidence" value="ECO:0007669"/>
    <property type="project" value="UniProtKB-KW"/>
</dbReference>
<evidence type="ECO:0000313" key="5">
    <source>
        <dbReference type="EMBL" id="QMW03146.1"/>
    </source>
</evidence>
<keyword evidence="3" id="KW-0238">DNA-binding</keyword>
<organism evidence="5 6">
    <name type="scientific">Spirosoma foliorum</name>
    <dbReference type="NCBI Taxonomy" id="2710596"/>
    <lineage>
        <taxon>Bacteria</taxon>
        <taxon>Pseudomonadati</taxon>
        <taxon>Bacteroidota</taxon>
        <taxon>Cytophagia</taxon>
        <taxon>Cytophagales</taxon>
        <taxon>Cytophagaceae</taxon>
        <taxon>Spirosoma</taxon>
    </lineage>
</organism>
<evidence type="ECO:0000259" key="4">
    <source>
        <dbReference type="Pfam" id="PF01420"/>
    </source>
</evidence>
<evidence type="ECO:0000313" key="6">
    <source>
        <dbReference type="Proteomes" id="UP000515369"/>
    </source>
</evidence>
<dbReference type="InterPro" id="IPR044946">
    <property type="entry name" value="Restrct_endonuc_typeI_TRD_sf"/>
</dbReference>
<keyword evidence="5" id="KW-0378">Hydrolase</keyword>